<dbReference type="EMBL" id="AFCW01001151">
    <property type="protein sequence ID" value="EHD02584.1"/>
    <property type="molecule type" value="Genomic_DNA"/>
</dbReference>
<dbReference type="Proteomes" id="UP000004776">
    <property type="component" value="Unassembled WGS sequence"/>
</dbReference>
<protein>
    <submittedName>
        <fullName evidence="1">Uncharacterized protein</fullName>
    </submittedName>
</protein>
<evidence type="ECO:0000313" key="1">
    <source>
        <dbReference type="EMBL" id="EHD02584.1"/>
    </source>
</evidence>
<proteinExistence type="predicted"/>
<feature type="non-terminal residue" evidence="1">
    <location>
        <position position="35"/>
    </location>
</feature>
<accession>G5RWX3</accession>
<dbReference type="AlphaFoldDB" id="G5RWX3"/>
<gene>
    <name evidence="1" type="ORF">LTSEURB_3049</name>
</gene>
<organism evidence="1 2">
    <name type="scientific">Salmonella enterica subsp. enterica serovar Urbana str. R8-2977</name>
    <dbReference type="NCBI Taxonomy" id="913084"/>
    <lineage>
        <taxon>Bacteria</taxon>
        <taxon>Pseudomonadati</taxon>
        <taxon>Pseudomonadota</taxon>
        <taxon>Gammaproteobacteria</taxon>
        <taxon>Enterobacterales</taxon>
        <taxon>Enterobacteriaceae</taxon>
        <taxon>Salmonella</taxon>
    </lineage>
</organism>
<sequence length="35" mass="3942">MAMRDNLIRDSFAHSFIKYKVFADKANGTGVHSGR</sequence>
<evidence type="ECO:0000313" key="2">
    <source>
        <dbReference type="Proteomes" id="UP000004776"/>
    </source>
</evidence>
<reference evidence="1 2" key="1">
    <citation type="journal article" date="2011" name="BMC Genomics">
        <title>Genome sequencing reveals diversification of virulence factor content and possible host adaptation in distinct subpopulations of Salmonella enterica.</title>
        <authorList>
            <person name="den Bakker H.C."/>
            <person name="Moreno Switt A.I."/>
            <person name="Govoni G."/>
            <person name="Cummings C.A."/>
            <person name="Ranieri M.L."/>
            <person name="Degoricija L."/>
            <person name="Hoelzer K."/>
            <person name="Rodriguez-Rivera L.D."/>
            <person name="Brown S."/>
            <person name="Bolchacova E."/>
            <person name="Furtado M.R."/>
            <person name="Wiedmann M."/>
        </authorList>
    </citation>
    <scope>NUCLEOTIDE SEQUENCE [LARGE SCALE GENOMIC DNA]</scope>
    <source>
        <strain evidence="1 2">R8-2977</strain>
    </source>
</reference>
<comment type="caution">
    <text evidence="1">The sequence shown here is derived from an EMBL/GenBank/DDBJ whole genome shotgun (WGS) entry which is preliminary data.</text>
</comment>
<name>G5RWX3_SALET</name>